<dbReference type="Proteomes" id="UP001379533">
    <property type="component" value="Chromosome"/>
</dbReference>
<sequence>MVERESAAGQFLFISRKDMQTNPFQDDPGSRVLELAIHAIVALRPTFERIRCCDRELADQFRTALRIMAMKAAEGNRSQGGSRMARFRTAASSNSESRAALRVAVAWGYLSSSEVEADDELLERIGGMLRRLAAGR</sequence>
<accession>A0ABZ2JZP8</accession>
<evidence type="ECO:0000313" key="1">
    <source>
        <dbReference type="EMBL" id="WXA89994.1"/>
    </source>
</evidence>
<dbReference type="EMBL" id="CP089982">
    <property type="protein sequence ID" value="WXA89994.1"/>
    <property type="molecule type" value="Genomic_DNA"/>
</dbReference>
<dbReference type="InterPro" id="IPR012657">
    <property type="entry name" value="23S_rRNA-intervening_sequence"/>
</dbReference>
<protein>
    <submittedName>
        <fullName evidence="1">Four helix bundle protein</fullName>
    </submittedName>
</protein>
<evidence type="ECO:0000313" key="2">
    <source>
        <dbReference type="Proteomes" id="UP001379533"/>
    </source>
</evidence>
<name>A0ABZ2JZP8_9BACT</name>
<dbReference type="SUPFAM" id="SSF158446">
    <property type="entry name" value="IVS-encoded protein-like"/>
    <property type="match status" value="1"/>
</dbReference>
<dbReference type="NCBIfam" id="TIGR02436">
    <property type="entry name" value="four helix bundle protein"/>
    <property type="match status" value="1"/>
</dbReference>
<reference evidence="1 2" key="1">
    <citation type="submission" date="2021-12" db="EMBL/GenBank/DDBJ databases">
        <title>Discovery of the Pendulisporaceae a myxobacterial family with distinct sporulation behavior and unique specialized metabolism.</title>
        <authorList>
            <person name="Garcia R."/>
            <person name="Popoff A."/>
            <person name="Bader C.D."/>
            <person name="Loehr J."/>
            <person name="Walesch S."/>
            <person name="Walt C."/>
            <person name="Boldt J."/>
            <person name="Bunk B."/>
            <person name="Haeckl F.J.F.P.J."/>
            <person name="Gunesch A.P."/>
            <person name="Birkelbach J."/>
            <person name="Nuebel U."/>
            <person name="Pietschmann T."/>
            <person name="Bach T."/>
            <person name="Mueller R."/>
        </authorList>
    </citation>
    <scope>NUCLEOTIDE SEQUENCE [LARGE SCALE GENOMIC DNA]</scope>
    <source>
        <strain evidence="1 2">MSr12523</strain>
    </source>
</reference>
<dbReference type="InterPro" id="IPR036583">
    <property type="entry name" value="23S_rRNA_IVS_sf"/>
</dbReference>
<keyword evidence="2" id="KW-1185">Reference proteome</keyword>
<gene>
    <name evidence="1" type="ORF">LZC95_26265</name>
</gene>
<dbReference type="RefSeq" id="WP_394840607.1">
    <property type="nucleotide sequence ID" value="NZ_CP089982.1"/>
</dbReference>
<dbReference type="Gene3D" id="1.20.1440.60">
    <property type="entry name" value="23S rRNA-intervening sequence"/>
    <property type="match status" value="1"/>
</dbReference>
<organism evidence="1 2">
    <name type="scientific">Pendulispora brunnea</name>
    <dbReference type="NCBI Taxonomy" id="2905690"/>
    <lineage>
        <taxon>Bacteria</taxon>
        <taxon>Pseudomonadati</taxon>
        <taxon>Myxococcota</taxon>
        <taxon>Myxococcia</taxon>
        <taxon>Myxococcales</taxon>
        <taxon>Sorangiineae</taxon>
        <taxon>Pendulisporaceae</taxon>
        <taxon>Pendulispora</taxon>
    </lineage>
</organism>
<proteinExistence type="predicted"/>